<dbReference type="RefSeq" id="WP_149231505.1">
    <property type="nucleotide sequence ID" value="NZ_JALJXJ010000005.1"/>
</dbReference>
<keyword evidence="5 6" id="KW-0472">Membrane</keyword>
<dbReference type="OrthoDB" id="9814461at2"/>
<comment type="caution">
    <text evidence="7">The sequence shown here is derived from an EMBL/GenBank/DDBJ whole genome shotgun (WGS) entry which is preliminary data.</text>
</comment>
<keyword evidence="3 6" id="KW-0812">Transmembrane</keyword>
<feature type="transmembrane region" description="Helical" evidence="6">
    <location>
        <begin position="28"/>
        <end position="47"/>
    </location>
</feature>
<feature type="transmembrane region" description="Helical" evidence="6">
    <location>
        <begin position="203"/>
        <end position="223"/>
    </location>
</feature>
<keyword evidence="4 6" id="KW-1133">Transmembrane helix</keyword>
<dbReference type="InterPro" id="IPR001851">
    <property type="entry name" value="ABC_transp_permease"/>
</dbReference>
<keyword evidence="2" id="KW-1003">Cell membrane</keyword>
<accession>A0A5A9GRZ7</accession>
<evidence type="ECO:0000256" key="4">
    <source>
        <dbReference type="ARBA" id="ARBA00022989"/>
    </source>
</evidence>
<dbReference type="Pfam" id="PF02653">
    <property type="entry name" value="BPD_transp_2"/>
    <property type="match status" value="1"/>
</dbReference>
<dbReference type="InterPro" id="IPR043428">
    <property type="entry name" value="LivM-like"/>
</dbReference>
<keyword evidence="8" id="KW-1185">Reference proteome</keyword>
<comment type="subcellular location">
    <subcellularLocation>
        <location evidence="1">Cell membrane</location>
        <topology evidence="1">Multi-pass membrane protein</topology>
    </subcellularLocation>
</comment>
<evidence type="ECO:0000313" key="7">
    <source>
        <dbReference type="EMBL" id="KAA0596109.1"/>
    </source>
</evidence>
<protein>
    <submittedName>
        <fullName evidence="7">Branched-chain amino acid ABC transporter permease</fullName>
    </submittedName>
</protein>
<proteinExistence type="predicted"/>
<feature type="transmembrane region" description="Helical" evidence="6">
    <location>
        <begin position="153"/>
        <end position="172"/>
    </location>
</feature>
<dbReference type="GO" id="GO:0015658">
    <property type="term" value="F:branched-chain amino acid transmembrane transporter activity"/>
    <property type="evidence" value="ECO:0007669"/>
    <property type="project" value="InterPro"/>
</dbReference>
<dbReference type="GO" id="GO:0005886">
    <property type="term" value="C:plasma membrane"/>
    <property type="evidence" value="ECO:0007669"/>
    <property type="project" value="UniProtKB-SubCell"/>
</dbReference>
<dbReference type="CDD" id="cd06581">
    <property type="entry name" value="TM_PBP1_LivM_like"/>
    <property type="match status" value="1"/>
</dbReference>
<name>A0A5A9GRZ7_AZOLI</name>
<dbReference type="AlphaFoldDB" id="A0A5A9GRZ7"/>
<feature type="transmembrane region" description="Helical" evidence="6">
    <location>
        <begin position="76"/>
        <end position="98"/>
    </location>
</feature>
<evidence type="ECO:0000256" key="2">
    <source>
        <dbReference type="ARBA" id="ARBA00022475"/>
    </source>
</evidence>
<reference evidence="7 8" key="1">
    <citation type="submission" date="2019-08" db="EMBL/GenBank/DDBJ databases">
        <authorList>
            <person name="Grouzdev D."/>
            <person name="Tikhonova E."/>
            <person name="Kravchenko I."/>
        </authorList>
    </citation>
    <scope>NUCLEOTIDE SEQUENCE [LARGE SCALE GENOMIC DNA]</scope>
    <source>
        <strain evidence="7 8">59b</strain>
    </source>
</reference>
<dbReference type="EMBL" id="VTTN01000004">
    <property type="protein sequence ID" value="KAA0596109.1"/>
    <property type="molecule type" value="Genomic_DNA"/>
</dbReference>
<feature type="transmembrane region" description="Helical" evidence="6">
    <location>
        <begin position="105"/>
        <end position="123"/>
    </location>
</feature>
<gene>
    <name evidence="7" type="ORF">FZ942_13105</name>
</gene>
<feature type="transmembrane region" description="Helical" evidence="6">
    <location>
        <begin position="288"/>
        <end position="309"/>
    </location>
</feature>
<evidence type="ECO:0000256" key="5">
    <source>
        <dbReference type="ARBA" id="ARBA00023136"/>
    </source>
</evidence>
<dbReference type="PANTHER" id="PTHR30482:SF5">
    <property type="entry name" value="ABC TRANSPORTER PERMEASE PROTEIN"/>
    <property type="match status" value="1"/>
</dbReference>
<evidence type="ECO:0000256" key="6">
    <source>
        <dbReference type="SAM" id="Phobius"/>
    </source>
</evidence>
<dbReference type="PANTHER" id="PTHR30482">
    <property type="entry name" value="HIGH-AFFINITY BRANCHED-CHAIN AMINO ACID TRANSPORT SYSTEM PERMEASE"/>
    <property type="match status" value="1"/>
</dbReference>
<evidence type="ECO:0000313" key="8">
    <source>
        <dbReference type="Proteomes" id="UP000324927"/>
    </source>
</evidence>
<sequence>MKRAHFIVGVAVAAAVLAVTPFLDRYVAYLVTIVAISSIGALGLNLLTGLCGQISFAQAALMGIGAYTAGNLCNAGLGLFAIPLGGLAAATASVVIGLPALRLRGLYFAIATLAAQFILEYLFKILEPLTHGISGLLIRPPTVLGFAIQDDRAYARLAVALLFLVWSGIGVLRATNLGRSFLVVRENEIVARGMGIDVARTKFWAFLLSGFIAGIAGAMSGIASRLANPEAFSFALSVDYVAMIIVGGQGTLTGPLLGAAFVTLLPEAIQRIGELFNTPSILSALREFAFGMLIILFLIFEPLGLMAVVRKLRLRLTASKPGGKSPAATTEAV</sequence>
<evidence type="ECO:0000256" key="1">
    <source>
        <dbReference type="ARBA" id="ARBA00004651"/>
    </source>
</evidence>
<dbReference type="Proteomes" id="UP000324927">
    <property type="component" value="Unassembled WGS sequence"/>
</dbReference>
<evidence type="ECO:0000256" key="3">
    <source>
        <dbReference type="ARBA" id="ARBA00022692"/>
    </source>
</evidence>
<organism evidence="7 8">
    <name type="scientific">Azospirillum lipoferum</name>
    <dbReference type="NCBI Taxonomy" id="193"/>
    <lineage>
        <taxon>Bacteria</taxon>
        <taxon>Pseudomonadati</taxon>
        <taxon>Pseudomonadota</taxon>
        <taxon>Alphaproteobacteria</taxon>
        <taxon>Rhodospirillales</taxon>
        <taxon>Azospirillaceae</taxon>
        <taxon>Azospirillum</taxon>
    </lineage>
</organism>